<organism evidence="4 5">
    <name type="scientific">Arabidopsis thaliana</name>
    <name type="common">Mouse-ear cress</name>
    <dbReference type="NCBI Taxonomy" id="3702"/>
    <lineage>
        <taxon>Eukaryota</taxon>
        <taxon>Viridiplantae</taxon>
        <taxon>Streptophyta</taxon>
        <taxon>Embryophyta</taxon>
        <taxon>Tracheophyta</taxon>
        <taxon>Spermatophyta</taxon>
        <taxon>Magnoliopsida</taxon>
        <taxon>eudicotyledons</taxon>
        <taxon>Gunneridae</taxon>
        <taxon>Pentapetalae</taxon>
        <taxon>rosids</taxon>
        <taxon>malvids</taxon>
        <taxon>Brassicales</taxon>
        <taxon>Brassicaceae</taxon>
        <taxon>Camelineae</taxon>
        <taxon>Arabidopsis</taxon>
    </lineage>
</organism>
<keyword evidence="5" id="KW-1185">Reference proteome</keyword>
<keyword evidence="4" id="KW-0378">Hydrolase</keyword>
<keyword evidence="4" id="KW-0255">Endonuclease</keyword>
<dbReference type="Proteomes" id="UP000006548">
    <property type="component" value="Chromosome 1"/>
</dbReference>
<evidence type="ECO:0000259" key="2">
    <source>
        <dbReference type="PROSITE" id="PS00028"/>
    </source>
</evidence>
<evidence type="ECO:0000313" key="5">
    <source>
        <dbReference type="Proteomes" id="UP000006548"/>
    </source>
</evidence>
<evidence type="ECO:0000313" key="3">
    <source>
        <dbReference type="Araport" id="AT1G01355"/>
    </source>
</evidence>
<dbReference type="InterPro" id="IPR013087">
    <property type="entry name" value="Znf_C2H2_type"/>
</dbReference>
<evidence type="ECO:0000313" key="4">
    <source>
        <dbReference type="EMBL" id="ANM60746.1"/>
    </source>
</evidence>
<proteinExistence type="predicted"/>
<dbReference type="EMBL" id="CP002684">
    <property type="protein sequence ID" value="ANM60746.1"/>
    <property type="molecule type" value="Genomic_DNA"/>
</dbReference>
<dbReference type="ExpressionAtlas" id="A0A1P8AVR8">
    <property type="expression patterns" value="baseline and differential"/>
</dbReference>
<dbReference type="AlphaFoldDB" id="A0A1P8AVR8"/>
<dbReference type="GO" id="GO:0004519">
    <property type="term" value="F:endonuclease activity"/>
    <property type="evidence" value="ECO:0007669"/>
    <property type="project" value="UniProtKB-KW"/>
</dbReference>
<dbReference type="RefSeq" id="NP_001323010.1">
    <property type="nucleotide sequence ID" value="NM_001331267.1"/>
</dbReference>
<feature type="domain" description="C2H2-type" evidence="2">
    <location>
        <begin position="97"/>
        <end position="119"/>
    </location>
</feature>
<reference evidence="4 5" key="1">
    <citation type="journal article" date="2000" name="Nature">
        <title>Sequence and analysis of chromosome 1 of the plant Arabidopsis thaliana.</title>
        <authorList>
            <person name="Theologis A."/>
            <person name="Ecker J.R."/>
            <person name="Palm C.J."/>
            <person name="Federspiel N.A."/>
            <person name="Kaul S."/>
            <person name="White O."/>
            <person name="Alonso J."/>
            <person name="Altafi H."/>
            <person name="Araujo R."/>
            <person name="Bowman C.L."/>
            <person name="Brooks S.Y."/>
            <person name="Buehler E."/>
            <person name="Chan A."/>
            <person name="Chao Q."/>
            <person name="Chen H."/>
            <person name="Cheuk R.F."/>
            <person name="Chin C.W."/>
            <person name="Chung M.K."/>
            <person name="Conn L."/>
            <person name="Conway A.B."/>
            <person name="Conway A.R."/>
            <person name="Creasy T.H."/>
            <person name="Dewar K."/>
            <person name="Dunn P."/>
            <person name="Etgu P."/>
            <person name="Feldblyum T.V."/>
            <person name="Feng J."/>
            <person name="Fong B."/>
            <person name="Fujii C.Y."/>
            <person name="Gill J.E."/>
            <person name="Goldsmith A.D."/>
            <person name="Haas B."/>
            <person name="Hansen N.F."/>
            <person name="Hughes B."/>
            <person name="Huizar L."/>
            <person name="Hunter J.L."/>
            <person name="Jenkins J."/>
            <person name="Johnson-Hopson C."/>
            <person name="Khan S."/>
            <person name="Khaykin E."/>
            <person name="Kim C.J."/>
            <person name="Koo H.L."/>
            <person name="Kremenetskaia I."/>
            <person name="Kurtz D.B."/>
            <person name="Kwan A."/>
            <person name="Lam B."/>
            <person name="Langin-Hooper S."/>
            <person name="Lee A."/>
            <person name="Lee J.M."/>
            <person name="Lenz C.A."/>
            <person name="Li J.H."/>
            <person name="Li Y."/>
            <person name="Lin X."/>
            <person name="Liu S.X."/>
            <person name="Liu Z.A."/>
            <person name="Luros J.S."/>
            <person name="Maiti R."/>
            <person name="Marziali A."/>
            <person name="Militscher J."/>
            <person name="Miranda M."/>
            <person name="Nguyen M."/>
            <person name="Nierman W.C."/>
            <person name="Osborne B.I."/>
            <person name="Pai G."/>
            <person name="Peterson J."/>
            <person name="Pham P.K."/>
            <person name="Rizzo M."/>
            <person name="Rooney T."/>
            <person name="Rowley D."/>
            <person name="Sakano H."/>
            <person name="Salzberg S.L."/>
            <person name="Schwartz J.R."/>
            <person name="Shinn P."/>
            <person name="Southwick A.M."/>
            <person name="Sun H."/>
            <person name="Tallon L.J."/>
            <person name="Tambunga G."/>
            <person name="Toriumi M.J."/>
            <person name="Town C.D."/>
            <person name="Utterback T."/>
            <person name="Van Aken S."/>
            <person name="Vaysberg M."/>
            <person name="Vysotskaia V.S."/>
            <person name="Walker M."/>
            <person name="Wu D."/>
            <person name="Yu G."/>
            <person name="Fraser C.M."/>
            <person name="Venter J.C."/>
            <person name="Davis R.W."/>
        </authorList>
    </citation>
    <scope>NUCLEOTIDE SEQUENCE [LARGE SCALE GENOMIC DNA]</scope>
    <source>
        <strain evidence="5">cv. Columbia</strain>
    </source>
</reference>
<dbReference type="Araport" id="AT1G01355"/>
<keyword evidence="4" id="KW-0540">Nuclease</keyword>
<dbReference type="GO" id="GO:0016787">
    <property type="term" value="F:hydrolase activity"/>
    <property type="evidence" value="ECO:0007669"/>
    <property type="project" value="UniProtKB-KW"/>
</dbReference>
<dbReference type="TAIR" id="AT1G01355"/>
<protein>
    <submittedName>
        <fullName evidence="4">Endonuclease or glycosyl hydrolase</fullName>
    </submittedName>
</protein>
<dbReference type="PROSITE" id="PS00028">
    <property type="entry name" value="ZINC_FINGER_C2H2_1"/>
    <property type="match status" value="1"/>
</dbReference>
<gene>
    <name evidence="3 4" type="ordered locus">At1g01355</name>
</gene>
<feature type="compositionally biased region" description="Acidic residues" evidence="1">
    <location>
        <begin position="129"/>
        <end position="148"/>
    </location>
</feature>
<dbReference type="GeneID" id="6241268"/>
<feature type="compositionally biased region" description="Basic and acidic residues" evidence="1">
    <location>
        <begin position="115"/>
        <end position="128"/>
    </location>
</feature>
<sequence length="148" mass="16229">MTSSDKSIPLESLFITFPPLSQGLGGLWLSGPGRIGYNTVRSILPDDPQQAASSASPSTGSFLWESLLASLPAADDMDSGAPQEDKCGEMGEPALLCEQCRFTVQGFENFSTHLKSEEHAHESQYYRNEDDETDGDDYVRDSEDDEEE</sequence>
<evidence type="ECO:0000256" key="1">
    <source>
        <dbReference type="SAM" id="MobiDB-lite"/>
    </source>
</evidence>
<name>A0A1P8AVR8_ARATH</name>
<accession>A0A1P8AVR8</accession>
<feature type="region of interest" description="Disordered" evidence="1">
    <location>
        <begin position="115"/>
        <end position="148"/>
    </location>
</feature>
<reference evidence="5" key="2">
    <citation type="journal article" date="2017" name="Plant J.">
        <title>Araport11: a complete reannotation of the Arabidopsis thaliana reference genome.</title>
        <authorList>
            <person name="Cheng C.Y."/>
            <person name="Krishnakumar V."/>
            <person name="Chan A.P."/>
            <person name="Thibaud-Nissen F."/>
            <person name="Schobel S."/>
            <person name="Town C.D."/>
        </authorList>
    </citation>
    <scope>GENOME REANNOTATION</scope>
    <source>
        <strain evidence="5">cv. Columbia</strain>
    </source>
</reference>